<proteinExistence type="inferred from homology"/>
<organism evidence="11">
    <name type="scientific">Ditylum brightwellii</name>
    <dbReference type="NCBI Taxonomy" id="49249"/>
    <lineage>
        <taxon>Eukaryota</taxon>
        <taxon>Sar</taxon>
        <taxon>Stramenopiles</taxon>
        <taxon>Ochrophyta</taxon>
        <taxon>Bacillariophyta</taxon>
        <taxon>Mediophyceae</taxon>
        <taxon>Lithodesmiophycidae</taxon>
        <taxon>Lithodesmiales</taxon>
        <taxon>Lithodesmiaceae</taxon>
        <taxon>Ditylum</taxon>
    </lineage>
</organism>
<feature type="domain" description="Large ribosomal subunit protein uL10-like insertion" evidence="6">
    <location>
        <begin position="111"/>
        <end position="180"/>
    </location>
</feature>
<dbReference type="InterPro" id="IPR043164">
    <property type="entry name" value="Ribosomal_uL10-like_insert_sf"/>
</dbReference>
<evidence type="ECO:0000256" key="3">
    <source>
        <dbReference type="ARBA" id="ARBA00023274"/>
    </source>
</evidence>
<dbReference type="EMBL" id="HBNS01048027">
    <property type="protein sequence ID" value="CAE4648979.1"/>
    <property type="molecule type" value="Transcribed_RNA"/>
</dbReference>
<dbReference type="GO" id="GO:0000027">
    <property type="term" value="P:ribosomal large subunit assembly"/>
    <property type="evidence" value="ECO:0007669"/>
    <property type="project" value="TreeGrafter"/>
</dbReference>
<evidence type="ECO:0000313" key="10">
    <source>
        <dbReference type="EMBL" id="CAE4648979.1"/>
    </source>
</evidence>
<dbReference type="PIRSF" id="PIRSF039087">
    <property type="entry name" value="L10E"/>
    <property type="match status" value="1"/>
</dbReference>
<dbReference type="InterPro" id="IPR050323">
    <property type="entry name" value="Ribosomal_protein_uL10"/>
</dbReference>
<dbReference type="Pfam" id="PF00428">
    <property type="entry name" value="Ribosomal_60s"/>
    <property type="match status" value="1"/>
</dbReference>
<feature type="compositionally biased region" description="Gly residues" evidence="5">
    <location>
        <begin position="279"/>
        <end position="288"/>
    </location>
</feature>
<keyword evidence="2 4" id="KW-0689">Ribosomal protein</keyword>
<dbReference type="GO" id="GO:0003735">
    <property type="term" value="F:structural constituent of ribosome"/>
    <property type="evidence" value="ECO:0007669"/>
    <property type="project" value="TreeGrafter"/>
</dbReference>
<evidence type="ECO:0000256" key="5">
    <source>
        <dbReference type="SAM" id="MobiDB-lite"/>
    </source>
</evidence>
<evidence type="ECO:0000313" key="11">
    <source>
        <dbReference type="EMBL" id="CAE4648981.1"/>
    </source>
</evidence>
<dbReference type="InterPro" id="IPR043141">
    <property type="entry name" value="Ribosomal_uL10-like_sf"/>
</dbReference>
<dbReference type="AlphaFoldDB" id="A0A6V2MPU8"/>
<dbReference type="GO" id="GO:0002181">
    <property type="term" value="P:cytoplasmic translation"/>
    <property type="evidence" value="ECO:0007669"/>
    <property type="project" value="TreeGrafter"/>
</dbReference>
<dbReference type="Gene3D" id="3.30.70.1730">
    <property type="match status" value="1"/>
</dbReference>
<evidence type="ECO:0000313" key="7">
    <source>
        <dbReference type="EMBL" id="CAD9317121.1"/>
    </source>
</evidence>
<dbReference type="InterPro" id="IPR040637">
    <property type="entry name" value="Ribosomal_uL10-like_insert"/>
</dbReference>
<dbReference type="PANTHER" id="PTHR45699:SF3">
    <property type="entry name" value="LARGE RIBOSOMAL SUBUNIT PROTEIN UL10"/>
    <property type="match status" value="1"/>
</dbReference>
<accession>A0A6V2MPU8</accession>
<evidence type="ECO:0000256" key="2">
    <source>
        <dbReference type="ARBA" id="ARBA00022980"/>
    </source>
</evidence>
<dbReference type="EMBL" id="HBGN01005448">
    <property type="protein sequence ID" value="CAD9317121.1"/>
    <property type="molecule type" value="Transcribed_RNA"/>
</dbReference>
<dbReference type="FunFam" id="3.90.105.20:FF:000001">
    <property type="entry name" value="60S acidic ribosomal protein P0"/>
    <property type="match status" value="1"/>
</dbReference>
<evidence type="ECO:0000256" key="4">
    <source>
        <dbReference type="PIRNR" id="PIRNR039087"/>
    </source>
</evidence>
<dbReference type="SUPFAM" id="SSF160369">
    <property type="entry name" value="Ribosomal protein L10-like"/>
    <property type="match status" value="1"/>
</dbReference>
<dbReference type="EMBL" id="HBNS01048026">
    <property type="protein sequence ID" value="CAE4648978.1"/>
    <property type="molecule type" value="Transcribed_RNA"/>
</dbReference>
<evidence type="ECO:0000313" key="9">
    <source>
        <dbReference type="EMBL" id="CAE4648978.1"/>
    </source>
</evidence>
<feature type="region of interest" description="Disordered" evidence="5">
    <location>
        <begin position="278"/>
        <end position="323"/>
    </location>
</feature>
<feature type="compositionally biased region" description="Acidic residues" evidence="5">
    <location>
        <begin position="294"/>
        <end position="305"/>
    </location>
</feature>
<evidence type="ECO:0000313" key="8">
    <source>
        <dbReference type="EMBL" id="CAE4648975.1"/>
    </source>
</evidence>
<sequence length="323" mass="34275">MPLSAERKTEYFTRMKELLTTYTKLFVVSVDNVGSSQLQSTRRGLRGKAEILMGKNTMMRKCIKEYVEENPGTSVEGLVDCCRGNVGFVFTNGDLGEIREVLESNVRPAPAKVGSLAPSQVIVPKGPTGCDPGQTAFFQTLQIATKITRGQIEMVNDTPLIAEGERVTASQAALLQKLGIEPFTYGLVLKSVYDNGSLFDAKVLDITDDVLAAKFSQALSMLASLSLALNIPTQASVPHSIANAFKAILSITIGLDNYSFDKADVYREYLADPSKFASAGGGGGGGDAGPAEEAAPEEEEEEEADMGGGVDMFGGGDDGDGGY</sequence>
<protein>
    <recommendedName>
        <fullName evidence="4">60S acidic ribosomal protein P0</fullName>
    </recommendedName>
</protein>
<dbReference type="Pfam" id="PF17777">
    <property type="entry name" value="RL10P_insert"/>
    <property type="match status" value="1"/>
</dbReference>
<dbReference type="PANTHER" id="PTHR45699">
    <property type="entry name" value="60S ACIDIC RIBOSOMAL PROTEIN P0"/>
    <property type="match status" value="1"/>
</dbReference>
<feature type="compositionally biased region" description="Gly residues" evidence="5">
    <location>
        <begin position="306"/>
        <end position="316"/>
    </location>
</feature>
<dbReference type="InterPro" id="IPR030670">
    <property type="entry name" value="uL10_eukaryotes"/>
</dbReference>
<evidence type="ECO:0000259" key="6">
    <source>
        <dbReference type="Pfam" id="PF17777"/>
    </source>
</evidence>
<dbReference type="EMBL" id="HBNS01048028">
    <property type="protein sequence ID" value="CAE4648981.1"/>
    <property type="molecule type" value="Transcribed_RNA"/>
</dbReference>
<comment type="function">
    <text evidence="4">Ribosomal protein P0 is the functional equivalent of E.coli protein L10.</text>
</comment>
<reference evidence="11" key="1">
    <citation type="submission" date="2021-01" db="EMBL/GenBank/DDBJ databases">
        <authorList>
            <person name="Corre E."/>
            <person name="Pelletier E."/>
            <person name="Niang G."/>
            <person name="Scheremetjew M."/>
            <person name="Finn R."/>
            <person name="Kale V."/>
            <person name="Holt S."/>
            <person name="Cochrane G."/>
            <person name="Meng A."/>
            <person name="Brown T."/>
            <person name="Cohen L."/>
        </authorList>
    </citation>
    <scope>NUCLEOTIDE SEQUENCE</scope>
    <source>
        <strain evidence="11">GSO104</strain>
        <strain evidence="7">Pop2</strain>
    </source>
</reference>
<dbReference type="GO" id="GO:0022625">
    <property type="term" value="C:cytosolic large ribosomal subunit"/>
    <property type="evidence" value="ECO:0007669"/>
    <property type="project" value="TreeGrafter"/>
</dbReference>
<dbReference type="GO" id="GO:0070180">
    <property type="term" value="F:large ribosomal subunit rRNA binding"/>
    <property type="evidence" value="ECO:0007669"/>
    <property type="project" value="TreeGrafter"/>
</dbReference>
<keyword evidence="3 4" id="KW-0687">Ribonucleoprotein</keyword>
<evidence type="ECO:0000256" key="1">
    <source>
        <dbReference type="ARBA" id="ARBA00008889"/>
    </source>
</evidence>
<gene>
    <name evidence="8" type="ORF">DBRI00130_LOCUS36997</name>
    <name evidence="9" type="ORF">DBRI00130_LOCUS36998</name>
    <name evidence="10" type="ORF">DBRI00130_LOCUS36999</name>
    <name evidence="11" type="ORF">DBRI00130_LOCUS37000</name>
    <name evidence="7" type="ORF">DBRI1063_LOCUS3529</name>
</gene>
<dbReference type="InterPro" id="IPR001790">
    <property type="entry name" value="Ribosomal_uL10"/>
</dbReference>
<dbReference type="Pfam" id="PF00466">
    <property type="entry name" value="Ribosomal_L10"/>
    <property type="match status" value="1"/>
</dbReference>
<dbReference type="CDD" id="cd05795">
    <property type="entry name" value="Ribosomal_P0_L10e"/>
    <property type="match status" value="1"/>
</dbReference>
<dbReference type="Gene3D" id="3.90.105.20">
    <property type="match status" value="1"/>
</dbReference>
<dbReference type="EMBL" id="HBNS01048025">
    <property type="protein sequence ID" value="CAE4648975.1"/>
    <property type="molecule type" value="Transcribed_RNA"/>
</dbReference>
<comment type="similarity">
    <text evidence="1 4">Belongs to the universal ribosomal protein uL10 family.</text>
</comment>
<name>A0A6V2MPU8_9STRA</name>